<name>A0A1P8WAB9_9PLAN</name>
<feature type="transmembrane region" description="Helical" evidence="12">
    <location>
        <begin position="452"/>
        <end position="472"/>
    </location>
</feature>
<dbReference type="PANTHER" id="PTHR42985:SF47">
    <property type="entry name" value="INTEGRAL MEMBRANE TRANSPORT PROTEIN"/>
    <property type="match status" value="1"/>
</dbReference>
<keyword evidence="14" id="KW-1185">Reference proteome</keyword>
<organism evidence="13 14">
    <name type="scientific">Fuerstiella marisgermanici</name>
    <dbReference type="NCBI Taxonomy" id="1891926"/>
    <lineage>
        <taxon>Bacteria</taxon>
        <taxon>Pseudomonadati</taxon>
        <taxon>Planctomycetota</taxon>
        <taxon>Planctomycetia</taxon>
        <taxon>Planctomycetales</taxon>
        <taxon>Planctomycetaceae</taxon>
        <taxon>Fuerstiella</taxon>
    </lineage>
</organism>
<evidence type="ECO:0000256" key="3">
    <source>
        <dbReference type="ARBA" id="ARBA00022448"/>
    </source>
</evidence>
<keyword evidence="3" id="KW-0813">Transport</keyword>
<comment type="subcellular location">
    <subcellularLocation>
        <location evidence="1">Cell membrane</location>
        <topology evidence="1">Multi-pass membrane protein</topology>
    </subcellularLocation>
</comment>
<dbReference type="NCBIfam" id="TIGR00813">
    <property type="entry name" value="sss"/>
    <property type="match status" value="1"/>
</dbReference>
<evidence type="ECO:0000256" key="10">
    <source>
        <dbReference type="ARBA" id="ARBA00023201"/>
    </source>
</evidence>
<dbReference type="Pfam" id="PF00474">
    <property type="entry name" value="SSF"/>
    <property type="match status" value="1"/>
</dbReference>
<dbReference type="OrthoDB" id="9810181at2"/>
<evidence type="ECO:0000256" key="4">
    <source>
        <dbReference type="ARBA" id="ARBA00022475"/>
    </source>
</evidence>
<feature type="transmembrane region" description="Helical" evidence="12">
    <location>
        <begin position="172"/>
        <end position="192"/>
    </location>
</feature>
<dbReference type="AlphaFoldDB" id="A0A1P8WAB9"/>
<feature type="transmembrane region" description="Helical" evidence="12">
    <location>
        <begin position="138"/>
        <end position="160"/>
    </location>
</feature>
<dbReference type="Proteomes" id="UP000187735">
    <property type="component" value="Chromosome"/>
</dbReference>
<evidence type="ECO:0000256" key="9">
    <source>
        <dbReference type="ARBA" id="ARBA00023136"/>
    </source>
</evidence>
<dbReference type="InterPro" id="IPR038377">
    <property type="entry name" value="Na/Glc_symporter_sf"/>
</dbReference>
<evidence type="ECO:0000256" key="5">
    <source>
        <dbReference type="ARBA" id="ARBA00022692"/>
    </source>
</evidence>
<feature type="transmembrane region" description="Helical" evidence="12">
    <location>
        <begin position="316"/>
        <end position="344"/>
    </location>
</feature>
<dbReference type="InterPro" id="IPR051163">
    <property type="entry name" value="Sodium:Solute_Symporter_SSF"/>
</dbReference>
<evidence type="ECO:0000256" key="12">
    <source>
        <dbReference type="SAM" id="Phobius"/>
    </source>
</evidence>
<comment type="similarity">
    <text evidence="2 11">Belongs to the sodium:solute symporter (SSF) (TC 2.A.21) family.</text>
</comment>
<keyword evidence="8" id="KW-0406">Ion transport</keyword>
<dbReference type="KEGG" id="fmr:Fuma_00587"/>
<dbReference type="CDD" id="cd11493">
    <property type="entry name" value="SLC5sbd_NIS-like_u1"/>
    <property type="match status" value="1"/>
</dbReference>
<evidence type="ECO:0000313" key="13">
    <source>
        <dbReference type="EMBL" id="APZ91003.1"/>
    </source>
</evidence>
<keyword evidence="10" id="KW-0739">Sodium transport</keyword>
<evidence type="ECO:0000256" key="1">
    <source>
        <dbReference type="ARBA" id="ARBA00004651"/>
    </source>
</evidence>
<feature type="transmembrane region" description="Helical" evidence="12">
    <location>
        <begin position="421"/>
        <end position="440"/>
    </location>
</feature>
<keyword evidence="6 12" id="KW-1133">Transmembrane helix</keyword>
<dbReference type="InterPro" id="IPR001734">
    <property type="entry name" value="Na/solute_symporter"/>
</dbReference>
<dbReference type="GO" id="GO:0015293">
    <property type="term" value="F:symporter activity"/>
    <property type="evidence" value="ECO:0007669"/>
    <property type="project" value="TreeGrafter"/>
</dbReference>
<evidence type="ECO:0000256" key="2">
    <source>
        <dbReference type="ARBA" id="ARBA00006434"/>
    </source>
</evidence>
<dbReference type="PROSITE" id="PS50283">
    <property type="entry name" value="NA_SOLUT_SYMP_3"/>
    <property type="match status" value="1"/>
</dbReference>
<accession>A0A1P8WAB9</accession>
<dbReference type="GO" id="GO:0005886">
    <property type="term" value="C:plasma membrane"/>
    <property type="evidence" value="ECO:0007669"/>
    <property type="project" value="UniProtKB-SubCell"/>
</dbReference>
<evidence type="ECO:0000256" key="8">
    <source>
        <dbReference type="ARBA" id="ARBA00023065"/>
    </source>
</evidence>
<evidence type="ECO:0000256" key="7">
    <source>
        <dbReference type="ARBA" id="ARBA00023053"/>
    </source>
</evidence>
<protein>
    <submittedName>
        <fullName evidence="13">Na(+)/glucose symporter</fullName>
    </submittedName>
</protein>
<proteinExistence type="inferred from homology"/>
<sequence>MISLLLAAIVIGFWSGRKNNDAESYLLGGRSLPWWAILGSIVATETSTATVLSIPGAAYGEVGMRWIQIAMGYVLGRGIVVRVFLPLYFQGKLFTAYQVLEKRFGGATRIAASLLFLVTRNLGDGLRLFLAGLVVHTLLGWPFEVCVLVMGIITIIYTVFGGLRSVVWNDCIQFVIYMLGGAASVFIIANNIPGGWTELSEFAQATGKDRIFEFQFTLSDPYNIWAGLIGGAFLTIGTHGTDHMMVQRYLSARSEREAGRAVFLSSLVVLFQFALFLFIGVELACFYSQSGNVAPGEADQVFADFIVHHFPKNTGLIGLMLAAILSAAMSTLSSSLNASASAFWNDFCLPTFKQPPGPRTQLNSTRGLTVAFGLIQVGIGMWAINLDATVVRSALTIAGYSAGLLLGVFSLGVLTTRAGQASALIGAGFGLATLLAIQFVLPSYDWNIAWPWLAFIGSITTFAVGQVVAIFLPAKSVS</sequence>
<feature type="transmembrane region" description="Helical" evidence="12">
    <location>
        <begin position="390"/>
        <end position="414"/>
    </location>
</feature>
<keyword evidence="9 12" id="KW-0472">Membrane</keyword>
<dbReference type="GO" id="GO:0006814">
    <property type="term" value="P:sodium ion transport"/>
    <property type="evidence" value="ECO:0007669"/>
    <property type="project" value="UniProtKB-KW"/>
</dbReference>
<dbReference type="Gene3D" id="1.20.1730.10">
    <property type="entry name" value="Sodium/glucose cotransporter"/>
    <property type="match status" value="1"/>
</dbReference>
<evidence type="ECO:0000313" key="14">
    <source>
        <dbReference type="Proteomes" id="UP000187735"/>
    </source>
</evidence>
<feature type="transmembrane region" description="Helical" evidence="12">
    <location>
        <begin position="222"/>
        <end position="240"/>
    </location>
</feature>
<keyword evidence="7" id="KW-0915">Sodium</keyword>
<evidence type="ECO:0000256" key="6">
    <source>
        <dbReference type="ARBA" id="ARBA00022989"/>
    </source>
</evidence>
<reference evidence="13 14" key="1">
    <citation type="journal article" date="2016" name="Front. Microbiol.">
        <title>Fuerstia marisgermanicae gen. nov., sp. nov., an Unusual Member of the Phylum Planctomycetes from the German Wadden Sea.</title>
        <authorList>
            <person name="Kohn T."/>
            <person name="Heuer A."/>
            <person name="Jogler M."/>
            <person name="Vollmers J."/>
            <person name="Boedeker C."/>
            <person name="Bunk B."/>
            <person name="Rast P."/>
            <person name="Borchert D."/>
            <person name="Glockner I."/>
            <person name="Freese H.M."/>
            <person name="Klenk H.P."/>
            <person name="Overmann J."/>
            <person name="Kaster A.K."/>
            <person name="Rohde M."/>
            <person name="Wiegand S."/>
            <person name="Jogler C."/>
        </authorList>
    </citation>
    <scope>NUCLEOTIDE SEQUENCE [LARGE SCALE GENOMIC DNA]</scope>
    <source>
        <strain evidence="13 14">NH11</strain>
    </source>
</reference>
<dbReference type="PANTHER" id="PTHR42985">
    <property type="entry name" value="SODIUM-COUPLED MONOCARBOXYLATE TRANSPORTER"/>
    <property type="match status" value="1"/>
</dbReference>
<evidence type="ECO:0000256" key="11">
    <source>
        <dbReference type="RuleBase" id="RU362091"/>
    </source>
</evidence>
<dbReference type="EMBL" id="CP017641">
    <property type="protein sequence ID" value="APZ91003.1"/>
    <property type="molecule type" value="Genomic_DNA"/>
</dbReference>
<dbReference type="STRING" id="1891926.Fuma_00587"/>
<feature type="transmembrane region" description="Helical" evidence="12">
    <location>
        <begin position="261"/>
        <end position="281"/>
    </location>
</feature>
<keyword evidence="5 12" id="KW-0812">Transmembrane</keyword>
<keyword evidence="4" id="KW-1003">Cell membrane</keyword>
<feature type="transmembrane region" description="Helical" evidence="12">
    <location>
        <begin position="365"/>
        <end position="384"/>
    </location>
</feature>
<gene>
    <name evidence="13" type="primary">sglT_1</name>
    <name evidence="13" type="ORF">Fuma_00587</name>
</gene>